<keyword evidence="9" id="KW-1185">Reference proteome</keyword>
<dbReference type="PANTHER" id="PTHR47338:SF5">
    <property type="entry name" value="ZN(II)2CYS6 TRANSCRIPTION FACTOR (EUROFUNG)"/>
    <property type="match status" value="1"/>
</dbReference>
<accession>A0A1Y2G5N4</accession>
<evidence type="ECO:0000256" key="5">
    <source>
        <dbReference type="ARBA" id="ARBA00023242"/>
    </source>
</evidence>
<dbReference type="GO" id="GO:0008270">
    <property type="term" value="F:zinc ion binding"/>
    <property type="evidence" value="ECO:0007669"/>
    <property type="project" value="InterPro"/>
</dbReference>
<organism evidence="8 9">
    <name type="scientific">Leucosporidium creatinivorum</name>
    <dbReference type="NCBI Taxonomy" id="106004"/>
    <lineage>
        <taxon>Eukaryota</taxon>
        <taxon>Fungi</taxon>
        <taxon>Dikarya</taxon>
        <taxon>Basidiomycota</taxon>
        <taxon>Pucciniomycotina</taxon>
        <taxon>Microbotryomycetes</taxon>
        <taxon>Leucosporidiales</taxon>
        <taxon>Leucosporidium</taxon>
    </lineage>
</organism>
<feature type="region of interest" description="Disordered" evidence="6">
    <location>
        <begin position="554"/>
        <end position="631"/>
    </location>
</feature>
<evidence type="ECO:0000256" key="6">
    <source>
        <dbReference type="SAM" id="MobiDB-lite"/>
    </source>
</evidence>
<dbReference type="AlphaFoldDB" id="A0A1Y2G5N4"/>
<protein>
    <submittedName>
        <fullName evidence="8">Fungal-specific transcription factor domain-domain-containing protein</fullName>
    </submittedName>
</protein>
<dbReference type="EMBL" id="MCGR01000001">
    <property type="protein sequence ID" value="ORY92810.1"/>
    <property type="molecule type" value="Genomic_DNA"/>
</dbReference>
<sequence length="687" mass="75397">MEPPPKPKRTGQACTECRRYRRKCLHPTDEQGKAAGPCDGCTKLGLASECTYTARGFSAADRQFRRKRPRSEEASAPPEPSKRFVVDALLPPLDELQEAIKSFINSYFQLGFIAENHFLERLEREPESISPFLLLSILTISARFSPKLIKRYGSRYQATEAFVSRALSLAGIEMMRPSLERCQAFFLLGASDFGHGFGQRSWMLMGVAVRMAGILRLHREETFKLPPDATSDEIIAAEVARRTFWALYFHHDLTSTLNRPASFPLSEISTLLPCSEEDLIFGQLPERRAALEGTEAARLDPEAATLPSRSLYASLVQSHCLWGKVARLACRTEGQLCPRPWEEESEFAVLQRELVEWEKGAPARHQFSVQTLRGMKAMRLDLAFLATTTITRLSHLVLARVYLPLIAAALDPQNSESSSLDGKQAAPEGFWLGMAHTMASNAFELLEQVDAFFSARSPLDGFPPPMVFGIYTCGNFASFLWRWPALCPEYAPKAEAMLLRCIEILGLLREAWPVSERWHRALLQLAIPPHGAPSSGLKISAHHAQESDKRTGIYGHEDAESDSSALATSPHLVPSPLNPPAGSPSSHAGADLLLNLGGTSTSSSLPASPHTAPPRPPPPPSAPPGSVAALLHSPDSPSMVCASGCVMGVNEMMPFDSLGADLTSFLNGDVIPSIFEEYRPDQPGWGY</sequence>
<dbReference type="GO" id="GO:0006351">
    <property type="term" value="P:DNA-templated transcription"/>
    <property type="evidence" value="ECO:0007669"/>
    <property type="project" value="InterPro"/>
</dbReference>
<keyword evidence="3" id="KW-0805">Transcription regulation</keyword>
<evidence type="ECO:0000256" key="3">
    <source>
        <dbReference type="ARBA" id="ARBA00023015"/>
    </source>
</evidence>
<feature type="domain" description="Zn(2)-C6 fungal-type" evidence="7">
    <location>
        <begin position="13"/>
        <end position="52"/>
    </location>
</feature>
<dbReference type="InParanoid" id="A0A1Y2G5N4"/>
<evidence type="ECO:0000256" key="2">
    <source>
        <dbReference type="ARBA" id="ARBA00022723"/>
    </source>
</evidence>
<reference evidence="8 9" key="1">
    <citation type="submission" date="2016-07" db="EMBL/GenBank/DDBJ databases">
        <title>Pervasive Adenine N6-methylation of Active Genes in Fungi.</title>
        <authorList>
            <consortium name="DOE Joint Genome Institute"/>
            <person name="Mondo S.J."/>
            <person name="Dannebaum R.O."/>
            <person name="Kuo R.C."/>
            <person name="Labutti K."/>
            <person name="Haridas S."/>
            <person name="Kuo A."/>
            <person name="Salamov A."/>
            <person name="Ahrendt S.R."/>
            <person name="Lipzen A."/>
            <person name="Sullivan W."/>
            <person name="Andreopoulos W.B."/>
            <person name="Clum A."/>
            <person name="Lindquist E."/>
            <person name="Daum C."/>
            <person name="Ramamoorthy G.K."/>
            <person name="Gryganskyi A."/>
            <person name="Culley D."/>
            <person name="Magnuson J.K."/>
            <person name="James T.Y."/>
            <person name="O'Malley M.A."/>
            <person name="Stajich J.E."/>
            <person name="Spatafora J.W."/>
            <person name="Visel A."/>
            <person name="Grigoriev I.V."/>
        </authorList>
    </citation>
    <scope>NUCLEOTIDE SEQUENCE [LARGE SCALE GENOMIC DNA]</scope>
    <source>
        <strain evidence="8 9">62-1032</strain>
    </source>
</reference>
<gene>
    <name evidence="8" type="ORF">BCR35DRAFT_286188</name>
</gene>
<dbReference type="GO" id="GO:0000981">
    <property type="term" value="F:DNA-binding transcription factor activity, RNA polymerase II-specific"/>
    <property type="evidence" value="ECO:0007669"/>
    <property type="project" value="InterPro"/>
</dbReference>
<evidence type="ECO:0000313" key="9">
    <source>
        <dbReference type="Proteomes" id="UP000193467"/>
    </source>
</evidence>
<dbReference type="PROSITE" id="PS50048">
    <property type="entry name" value="ZN2_CY6_FUNGAL_2"/>
    <property type="match status" value="1"/>
</dbReference>
<comment type="caution">
    <text evidence="8">The sequence shown here is derived from an EMBL/GenBank/DDBJ whole genome shotgun (WGS) entry which is preliminary data.</text>
</comment>
<feature type="compositionally biased region" description="Pro residues" evidence="6">
    <location>
        <begin position="611"/>
        <end position="623"/>
    </location>
</feature>
<name>A0A1Y2G5N4_9BASI</name>
<dbReference type="STRING" id="106004.A0A1Y2G5N4"/>
<dbReference type="CDD" id="cd00067">
    <property type="entry name" value="GAL4"/>
    <property type="match status" value="1"/>
</dbReference>
<evidence type="ECO:0000256" key="4">
    <source>
        <dbReference type="ARBA" id="ARBA00023163"/>
    </source>
</evidence>
<dbReference type="Proteomes" id="UP000193467">
    <property type="component" value="Unassembled WGS sequence"/>
</dbReference>
<keyword evidence="5" id="KW-0539">Nucleus</keyword>
<dbReference type="InterPro" id="IPR007219">
    <property type="entry name" value="XnlR_reg_dom"/>
</dbReference>
<dbReference type="InterPro" id="IPR001138">
    <property type="entry name" value="Zn2Cys6_DnaBD"/>
</dbReference>
<dbReference type="GO" id="GO:0005634">
    <property type="term" value="C:nucleus"/>
    <property type="evidence" value="ECO:0007669"/>
    <property type="project" value="UniProtKB-SubCell"/>
</dbReference>
<dbReference type="Pfam" id="PF04082">
    <property type="entry name" value="Fungal_trans"/>
    <property type="match status" value="1"/>
</dbReference>
<dbReference type="InterPro" id="IPR036864">
    <property type="entry name" value="Zn2-C6_fun-type_DNA-bd_sf"/>
</dbReference>
<feature type="compositionally biased region" description="Low complexity" evidence="6">
    <location>
        <begin position="592"/>
        <end position="610"/>
    </location>
</feature>
<keyword evidence="4" id="KW-0804">Transcription</keyword>
<dbReference type="InterPro" id="IPR050815">
    <property type="entry name" value="TF_fung"/>
</dbReference>
<keyword evidence="2" id="KW-0479">Metal-binding</keyword>
<dbReference type="CDD" id="cd12148">
    <property type="entry name" value="fungal_TF_MHR"/>
    <property type="match status" value="1"/>
</dbReference>
<dbReference type="PANTHER" id="PTHR47338">
    <property type="entry name" value="ZN(II)2CYS6 TRANSCRIPTION FACTOR (EUROFUNG)-RELATED"/>
    <property type="match status" value="1"/>
</dbReference>
<dbReference type="GO" id="GO:0003677">
    <property type="term" value="F:DNA binding"/>
    <property type="evidence" value="ECO:0007669"/>
    <property type="project" value="InterPro"/>
</dbReference>
<dbReference type="SUPFAM" id="SSF57701">
    <property type="entry name" value="Zn2/Cys6 DNA-binding domain"/>
    <property type="match status" value="1"/>
</dbReference>
<proteinExistence type="predicted"/>
<dbReference type="SMART" id="SM00906">
    <property type="entry name" value="Fungal_trans"/>
    <property type="match status" value="1"/>
</dbReference>
<comment type="subcellular location">
    <subcellularLocation>
        <location evidence="1">Nucleus</location>
    </subcellularLocation>
</comment>
<dbReference type="OrthoDB" id="2399539at2759"/>
<evidence type="ECO:0000313" key="8">
    <source>
        <dbReference type="EMBL" id="ORY92810.1"/>
    </source>
</evidence>
<evidence type="ECO:0000259" key="7">
    <source>
        <dbReference type="PROSITE" id="PS50048"/>
    </source>
</evidence>
<dbReference type="SMART" id="SM00066">
    <property type="entry name" value="GAL4"/>
    <property type="match status" value="1"/>
</dbReference>
<evidence type="ECO:0000256" key="1">
    <source>
        <dbReference type="ARBA" id="ARBA00004123"/>
    </source>
</evidence>